<dbReference type="InterPro" id="IPR051831">
    <property type="entry name" value="Bromodomain_contain_prot"/>
</dbReference>
<dbReference type="EMBL" id="CM018050">
    <property type="protein sequence ID" value="KAA8517610.1"/>
    <property type="molecule type" value="Genomic_DNA"/>
</dbReference>
<dbReference type="PANTHER" id="PTHR22881">
    <property type="entry name" value="BROMODOMAIN CONTAINING PROTEIN"/>
    <property type="match status" value="1"/>
</dbReference>
<feature type="compositionally biased region" description="Basic and acidic residues" evidence="3">
    <location>
        <begin position="464"/>
        <end position="476"/>
    </location>
</feature>
<dbReference type="InterPro" id="IPR001487">
    <property type="entry name" value="Bromodomain"/>
</dbReference>
<gene>
    <name evidence="5" type="ORF">F0562_015084</name>
</gene>
<dbReference type="CDD" id="cd04369">
    <property type="entry name" value="Bromodomain"/>
    <property type="match status" value="1"/>
</dbReference>
<feature type="region of interest" description="Disordered" evidence="3">
    <location>
        <begin position="464"/>
        <end position="494"/>
    </location>
</feature>
<feature type="region of interest" description="Disordered" evidence="3">
    <location>
        <begin position="655"/>
        <end position="701"/>
    </location>
</feature>
<evidence type="ECO:0000313" key="6">
    <source>
        <dbReference type="Proteomes" id="UP000325577"/>
    </source>
</evidence>
<feature type="region of interest" description="Disordered" evidence="3">
    <location>
        <begin position="1"/>
        <end position="86"/>
    </location>
</feature>
<dbReference type="PRINTS" id="PR00503">
    <property type="entry name" value="BROMODOMAIN"/>
</dbReference>
<dbReference type="Proteomes" id="UP000325577">
    <property type="component" value="Linkage Group LG7"/>
</dbReference>
<dbReference type="PROSITE" id="PS00633">
    <property type="entry name" value="BROMODOMAIN_1"/>
    <property type="match status" value="1"/>
</dbReference>
<accession>A0A5J4ZGE6</accession>
<dbReference type="InterPro" id="IPR036427">
    <property type="entry name" value="Bromodomain-like_sf"/>
</dbReference>
<feature type="domain" description="Bromo" evidence="4">
    <location>
        <begin position="132"/>
        <end position="202"/>
    </location>
</feature>
<keyword evidence="1 2" id="KW-0103">Bromodomain</keyword>
<evidence type="ECO:0000259" key="4">
    <source>
        <dbReference type="PROSITE" id="PS50014"/>
    </source>
</evidence>
<proteinExistence type="predicted"/>
<organism evidence="5 6">
    <name type="scientific">Nyssa sinensis</name>
    <dbReference type="NCBI Taxonomy" id="561372"/>
    <lineage>
        <taxon>Eukaryota</taxon>
        <taxon>Viridiplantae</taxon>
        <taxon>Streptophyta</taxon>
        <taxon>Embryophyta</taxon>
        <taxon>Tracheophyta</taxon>
        <taxon>Spermatophyta</taxon>
        <taxon>Magnoliopsida</taxon>
        <taxon>eudicotyledons</taxon>
        <taxon>Gunneridae</taxon>
        <taxon>Pentapetalae</taxon>
        <taxon>asterids</taxon>
        <taxon>Cornales</taxon>
        <taxon>Nyssaceae</taxon>
        <taxon>Nyssa</taxon>
    </lineage>
</organism>
<protein>
    <recommendedName>
        <fullName evidence="4">Bromo domain-containing protein</fullName>
    </recommendedName>
</protein>
<dbReference type="PANTHER" id="PTHR22881:SF26">
    <property type="entry name" value="BROMODOMAIN CONTAINING PROTEIN, EXPRESSED"/>
    <property type="match status" value="1"/>
</dbReference>
<evidence type="ECO:0000313" key="5">
    <source>
        <dbReference type="EMBL" id="KAA8517610.1"/>
    </source>
</evidence>
<dbReference type="AlphaFoldDB" id="A0A5J4ZGE6"/>
<feature type="compositionally biased region" description="Polar residues" evidence="3">
    <location>
        <begin position="680"/>
        <end position="701"/>
    </location>
</feature>
<evidence type="ECO:0000256" key="2">
    <source>
        <dbReference type="PROSITE-ProRule" id="PRU00035"/>
    </source>
</evidence>
<dbReference type="Pfam" id="PF00439">
    <property type="entry name" value="Bromodomain"/>
    <property type="match status" value="1"/>
</dbReference>
<evidence type="ECO:0000256" key="1">
    <source>
        <dbReference type="ARBA" id="ARBA00023117"/>
    </source>
</evidence>
<evidence type="ECO:0000256" key="3">
    <source>
        <dbReference type="SAM" id="MobiDB-lite"/>
    </source>
</evidence>
<name>A0A5J4ZGE6_9ASTE</name>
<feature type="compositionally biased region" description="Polar residues" evidence="3">
    <location>
        <begin position="72"/>
        <end position="86"/>
    </location>
</feature>
<dbReference type="SUPFAM" id="SSF47370">
    <property type="entry name" value="Bromodomain"/>
    <property type="match status" value="1"/>
</dbReference>
<dbReference type="OrthoDB" id="21449at2759"/>
<dbReference type="PROSITE" id="PS50014">
    <property type="entry name" value="BROMODOMAIN_2"/>
    <property type="match status" value="1"/>
</dbReference>
<sequence>MSKKMQMSMWRDEHRRRSPRISALDAWKAHQPIPFSSQRVRVMEHQDSGSGDDNGPPSRPRARIKRKPENVGMQSPNDEVHSTNSDQPLVLKAKETPKHDGHATCIGQQLVASSVPWMPEKRILELILDILQRRDTNEIFAEPVDPDEVEDYYEIIKEPMDFGTMRAKLHEGMYKSLEQFEHDVFLISRNAMHFNSSATIYFRQARAIQELAKKVFHVLKTDPENFELEFSGARRRSGRRPQGEGKGCHRFATNVRYGGLTIDVSSKGAPCSLSGPSCSRRSIRGTPGLPSTITHADTRDYDFSSGARDVKRSNFAEADRRCTYRPWMSFHNENDSIVSTIYNDPKPLKLVNQGDISYRESLMLFVKDLGPTVQKIAKRRLQGWGEDDPNCQTHSNSGIQVPKCHIPTAFANAHRVPSTVDTMDTVITNASPEFLDPLPGCRPVLKTPSSDIIDLTDADDGEKAYTSDRMGNHRPQEGAIASKNEGSTTHNGMNVFGVSRRDKVFQNRSTDIHSSSYPSAAAATGDLSSSVFGVNKSTAMTVDVAKLKNQVAPAMLSLEHSQANVFEVKLRNNNSSPSSSRPLHTRVASSLCQTNGSVHRHQAITTLESKDEVSNSSQAVHSSVLNHVPSVSRFAFDLPFFKSRLNQMNLSDQDRSLQHRFQQGSGSEGLSFDQMRQKRAFNSTQPAELSTQPFLNNQQRT</sequence>
<dbReference type="Gene3D" id="1.20.920.10">
    <property type="entry name" value="Bromodomain-like"/>
    <property type="match status" value="1"/>
</dbReference>
<dbReference type="SMART" id="SM00297">
    <property type="entry name" value="BROMO"/>
    <property type="match status" value="1"/>
</dbReference>
<keyword evidence="6" id="KW-1185">Reference proteome</keyword>
<dbReference type="InterPro" id="IPR018359">
    <property type="entry name" value="Bromodomain_CS"/>
</dbReference>
<reference evidence="5 6" key="1">
    <citation type="submission" date="2019-09" db="EMBL/GenBank/DDBJ databases">
        <title>A chromosome-level genome assembly of the Chinese tupelo Nyssa sinensis.</title>
        <authorList>
            <person name="Yang X."/>
            <person name="Kang M."/>
            <person name="Yang Y."/>
            <person name="Xiong H."/>
            <person name="Wang M."/>
            <person name="Zhang Z."/>
            <person name="Wang Z."/>
            <person name="Wu H."/>
            <person name="Ma T."/>
            <person name="Liu J."/>
            <person name="Xi Z."/>
        </authorList>
    </citation>
    <scope>NUCLEOTIDE SEQUENCE [LARGE SCALE GENOMIC DNA]</scope>
    <source>
        <strain evidence="5">J267</strain>
        <tissue evidence="5">Leaf</tissue>
    </source>
</reference>